<reference evidence="1" key="2">
    <citation type="journal article" date="2015" name="Data Brief">
        <title>Shoot transcriptome of the giant reed, Arundo donax.</title>
        <authorList>
            <person name="Barrero R.A."/>
            <person name="Guerrero F.D."/>
            <person name="Moolhuijzen P."/>
            <person name="Goolsby J.A."/>
            <person name="Tidwell J."/>
            <person name="Bellgard S.E."/>
            <person name="Bellgard M.I."/>
        </authorList>
    </citation>
    <scope>NUCLEOTIDE SEQUENCE</scope>
    <source>
        <tissue evidence="1">Shoot tissue taken approximately 20 cm above the soil surface</tissue>
    </source>
</reference>
<organism evidence="1">
    <name type="scientific">Arundo donax</name>
    <name type="common">Giant reed</name>
    <name type="synonym">Donax arundinaceus</name>
    <dbReference type="NCBI Taxonomy" id="35708"/>
    <lineage>
        <taxon>Eukaryota</taxon>
        <taxon>Viridiplantae</taxon>
        <taxon>Streptophyta</taxon>
        <taxon>Embryophyta</taxon>
        <taxon>Tracheophyta</taxon>
        <taxon>Spermatophyta</taxon>
        <taxon>Magnoliopsida</taxon>
        <taxon>Liliopsida</taxon>
        <taxon>Poales</taxon>
        <taxon>Poaceae</taxon>
        <taxon>PACMAD clade</taxon>
        <taxon>Arundinoideae</taxon>
        <taxon>Arundineae</taxon>
        <taxon>Arundo</taxon>
    </lineage>
</organism>
<name>A0A0A9EMC0_ARUDO</name>
<protein>
    <submittedName>
        <fullName evidence="1">Uncharacterized protein</fullName>
    </submittedName>
</protein>
<proteinExistence type="predicted"/>
<accession>A0A0A9EMC0</accession>
<evidence type="ECO:0000313" key="1">
    <source>
        <dbReference type="EMBL" id="JAE01905.1"/>
    </source>
</evidence>
<sequence>MRKKFQCFFSLLVQSTYHLMKSYVLISKLKCCCLPVFKNQEDFMIASGWASLSLACSIKDVLQPCSTLKLTVRTEKYTALGHK</sequence>
<dbReference type="AlphaFoldDB" id="A0A0A9EMC0"/>
<dbReference type="EMBL" id="GBRH01195991">
    <property type="protein sequence ID" value="JAE01905.1"/>
    <property type="molecule type" value="Transcribed_RNA"/>
</dbReference>
<reference evidence="1" key="1">
    <citation type="submission" date="2014-09" db="EMBL/GenBank/DDBJ databases">
        <authorList>
            <person name="Magalhaes I.L.F."/>
            <person name="Oliveira U."/>
            <person name="Santos F.R."/>
            <person name="Vidigal T.H.D.A."/>
            <person name="Brescovit A.D."/>
            <person name="Santos A.J."/>
        </authorList>
    </citation>
    <scope>NUCLEOTIDE SEQUENCE</scope>
    <source>
        <tissue evidence="1">Shoot tissue taken approximately 20 cm above the soil surface</tissue>
    </source>
</reference>